<organism evidence="1 2">
    <name type="scientific">Faecousia intestinalis</name>
    <dbReference type="NCBI Taxonomy" id="3133167"/>
    <lineage>
        <taxon>Bacteria</taxon>
        <taxon>Bacillati</taxon>
        <taxon>Bacillota</taxon>
        <taxon>Clostridia</taxon>
        <taxon>Eubacteriales</taxon>
        <taxon>Oscillospiraceae</taxon>
        <taxon>Faecousia</taxon>
    </lineage>
</organism>
<keyword evidence="2" id="KW-1185">Reference proteome</keyword>
<accession>A0ABV1G895</accession>
<dbReference type="Proteomes" id="UP001491552">
    <property type="component" value="Unassembled WGS sequence"/>
</dbReference>
<proteinExistence type="predicted"/>
<dbReference type="SUPFAM" id="SSF53613">
    <property type="entry name" value="Ribokinase-like"/>
    <property type="match status" value="1"/>
</dbReference>
<dbReference type="EMBL" id="JBBMFF010000241">
    <property type="protein sequence ID" value="MEQ2511632.1"/>
    <property type="molecule type" value="Genomic_DNA"/>
</dbReference>
<evidence type="ECO:0008006" key="3">
    <source>
        <dbReference type="Google" id="ProtNLM"/>
    </source>
</evidence>
<evidence type="ECO:0000313" key="2">
    <source>
        <dbReference type="Proteomes" id="UP001491552"/>
    </source>
</evidence>
<dbReference type="Gene3D" id="3.40.1190.20">
    <property type="match status" value="1"/>
</dbReference>
<evidence type="ECO:0000313" key="1">
    <source>
        <dbReference type="EMBL" id="MEQ2511632.1"/>
    </source>
</evidence>
<sequence>MLHPFLEQRSIAFANAAAAITVSRRGALTSIPTEAEVTALISGTDNG</sequence>
<dbReference type="RefSeq" id="WP_349136370.1">
    <property type="nucleotide sequence ID" value="NZ_JBBMFF010000241.1"/>
</dbReference>
<comment type="caution">
    <text evidence="1">The sequence shown here is derived from an EMBL/GenBank/DDBJ whole genome shotgun (WGS) entry which is preliminary data.</text>
</comment>
<dbReference type="InterPro" id="IPR029056">
    <property type="entry name" value="Ribokinase-like"/>
</dbReference>
<protein>
    <recommendedName>
        <fullName evidence="3">Fructokinase</fullName>
    </recommendedName>
</protein>
<name>A0ABV1G895_9FIRM</name>
<gene>
    <name evidence="1" type="ORF">WMO66_10315</name>
</gene>
<reference evidence="1 2" key="1">
    <citation type="submission" date="2024-03" db="EMBL/GenBank/DDBJ databases">
        <title>Human intestinal bacterial collection.</title>
        <authorList>
            <person name="Pauvert C."/>
            <person name="Hitch T.C.A."/>
            <person name="Clavel T."/>
        </authorList>
    </citation>
    <scope>NUCLEOTIDE SEQUENCE [LARGE SCALE GENOMIC DNA]</scope>
    <source>
        <strain evidence="1 2">CLA-AA-H192</strain>
    </source>
</reference>